<evidence type="ECO:0000313" key="2">
    <source>
        <dbReference type="EMBL" id="KAH7114465.1"/>
    </source>
</evidence>
<evidence type="ECO:0000313" key="3">
    <source>
        <dbReference type="Proteomes" id="UP000700596"/>
    </source>
</evidence>
<feature type="compositionally biased region" description="Polar residues" evidence="1">
    <location>
        <begin position="56"/>
        <end position="71"/>
    </location>
</feature>
<dbReference type="Pfam" id="PF11951">
    <property type="entry name" value="Fungal_trans_2"/>
    <property type="match status" value="1"/>
</dbReference>
<dbReference type="Proteomes" id="UP000700596">
    <property type="component" value="Unassembled WGS sequence"/>
</dbReference>
<feature type="region of interest" description="Disordered" evidence="1">
    <location>
        <begin position="716"/>
        <end position="759"/>
    </location>
</feature>
<dbReference type="AlphaFoldDB" id="A0A9P9D6E0"/>
<comment type="caution">
    <text evidence="2">The sequence shown here is derived from an EMBL/GenBank/DDBJ whole genome shotgun (WGS) entry which is preliminary data.</text>
</comment>
<proteinExistence type="predicted"/>
<dbReference type="InterPro" id="IPR021858">
    <property type="entry name" value="Fun_TF"/>
</dbReference>
<gene>
    <name evidence="2" type="ORF">B0J11DRAFT_511191</name>
</gene>
<accession>A0A9P9D6E0</accession>
<dbReference type="EMBL" id="JAGMWT010000017">
    <property type="protein sequence ID" value="KAH7114465.1"/>
    <property type="molecule type" value="Genomic_DNA"/>
</dbReference>
<feature type="compositionally biased region" description="Polar residues" evidence="1">
    <location>
        <begin position="125"/>
        <end position="138"/>
    </location>
</feature>
<sequence length="759" mass="83254">MTAPPQIPPILPSFFPVPVAVSTATSDLDLDLDLNLDLTSSWPSMAPSPFAIANNAPQQQRKSNTPSSNEGASKVVWITGTNPDDFKKRHVMTKIRKKAMASHLDQKRPKQNASKEPSRPRQHSEGSTASRASVGSNKNADDITPTSEALRMYYSKQSSPAKSPGPTLEQQAAFQNAEIAAALSTIGNMVYTTPIVQPPRTHIPLEYDLTALRPFQSIGKPLDPFRTMFNPSNPRISVEDLKFHCSRVFGTKAMGQYWIPTLVKSPHAFLSTLCIASAHLDAINERAVESVQTLALRQEVMHLISQNLLQPHSKVDDFNVIALTQLIASEMIAGEEGALGYHQKGVEAMVNARGGVDKLGVNGRVGSTLSWVSLQSAILREARPQAMYINFCAPASSKTYPTSATIPESPLHRPRNDFETLKRSPRNKSETLELLKDVKFMTDLFLHETKNSRMNVPTLVNLYRKITTEYKSISELQRQGIVVDTRDWVYEAVRLAALIQAEAIMRRIPLSSTLKHLSTPTEPHLQLQIYSSIYASRSNESLISPTNLRHDSPVTNHSTSPIYASASAFAPSSSTSPDWSFSNSQQSFNPGTSFSFAPSRPSIASTTSSLSEPSYFPSFSAQSTTQTNTSYLGNLQTALQNSNLSDCWGDYAGVLLWVALIAAAASRKADSNTKILKKWYAALSVRCSIMLCFEHPDPIQAALLRMTELVQALDTGAGEDAEEQRRRESSLGSSAGVGDGGSTRKQVMSNAMGKRRRRN</sequence>
<dbReference type="PANTHER" id="PTHR37540">
    <property type="entry name" value="TRANSCRIPTION FACTOR (ACR-2), PUTATIVE-RELATED-RELATED"/>
    <property type="match status" value="1"/>
</dbReference>
<name>A0A9P9D6E0_9PLEO</name>
<feature type="region of interest" description="Disordered" evidence="1">
    <location>
        <begin position="98"/>
        <end position="143"/>
    </location>
</feature>
<feature type="region of interest" description="Disordered" evidence="1">
    <location>
        <begin position="56"/>
        <end position="83"/>
    </location>
</feature>
<dbReference type="PANTHER" id="PTHR37540:SF5">
    <property type="entry name" value="TRANSCRIPTION FACTOR DOMAIN-CONTAINING PROTEIN"/>
    <property type="match status" value="1"/>
</dbReference>
<reference evidence="2" key="1">
    <citation type="journal article" date="2021" name="Nat. Commun.">
        <title>Genetic determinants of endophytism in the Arabidopsis root mycobiome.</title>
        <authorList>
            <person name="Mesny F."/>
            <person name="Miyauchi S."/>
            <person name="Thiergart T."/>
            <person name="Pickel B."/>
            <person name="Atanasova L."/>
            <person name="Karlsson M."/>
            <person name="Huettel B."/>
            <person name="Barry K.W."/>
            <person name="Haridas S."/>
            <person name="Chen C."/>
            <person name="Bauer D."/>
            <person name="Andreopoulos W."/>
            <person name="Pangilinan J."/>
            <person name="LaButti K."/>
            <person name="Riley R."/>
            <person name="Lipzen A."/>
            <person name="Clum A."/>
            <person name="Drula E."/>
            <person name="Henrissat B."/>
            <person name="Kohler A."/>
            <person name="Grigoriev I.V."/>
            <person name="Martin F.M."/>
            <person name="Hacquard S."/>
        </authorList>
    </citation>
    <scope>NUCLEOTIDE SEQUENCE</scope>
    <source>
        <strain evidence="2">MPI-CAGE-CH-0243</strain>
    </source>
</reference>
<organism evidence="2 3">
    <name type="scientific">Dendryphion nanum</name>
    <dbReference type="NCBI Taxonomy" id="256645"/>
    <lineage>
        <taxon>Eukaryota</taxon>
        <taxon>Fungi</taxon>
        <taxon>Dikarya</taxon>
        <taxon>Ascomycota</taxon>
        <taxon>Pezizomycotina</taxon>
        <taxon>Dothideomycetes</taxon>
        <taxon>Pleosporomycetidae</taxon>
        <taxon>Pleosporales</taxon>
        <taxon>Torulaceae</taxon>
        <taxon>Dendryphion</taxon>
    </lineage>
</organism>
<keyword evidence="3" id="KW-1185">Reference proteome</keyword>
<protein>
    <submittedName>
        <fullName evidence="2">Uncharacterized protein</fullName>
    </submittedName>
</protein>
<evidence type="ECO:0000256" key="1">
    <source>
        <dbReference type="SAM" id="MobiDB-lite"/>
    </source>
</evidence>
<dbReference type="OrthoDB" id="4159781at2759"/>